<dbReference type="Proteomes" id="UP001548590">
    <property type="component" value="Unassembled WGS sequence"/>
</dbReference>
<evidence type="ECO:0000256" key="2">
    <source>
        <dbReference type="SAM" id="Phobius"/>
    </source>
</evidence>
<dbReference type="RefSeq" id="WP_353978373.1">
    <property type="nucleotide sequence ID" value="NZ_JBEWLZ010000003.1"/>
</dbReference>
<accession>A0ABV2CP05</accession>
<evidence type="ECO:0008006" key="5">
    <source>
        <dbReference type="Google" id="ProtNLM"/>
    </source>
</evidence>
<name>A0ABV2CP05_9RHOO</name>
<proteinExistence type="predicted"/>
<keyword evidence="2" id="KW-0472">Membrane</keyword>
<gene>
    <name evidence="3" type="ORF">ABVT11_07385</name>
</gene>
<keyword evidence="4" id="KW-1185">Reference proteome</keyword>
<reference evidence="3 4" key="1">
    <citation type="submission" date="2024-07" db="EMBL/GenBank/DDBJ databases">
        <title>Uliginosibacterium paludis KCTC:42655.</title>
        <authorList>
            <person name="Kim M.K."/>
        </authorList>
    </citation>
    <scope>NUCLEOTIDE SEQUENCE [LARGE SCALE GENOMIC DNA]</scope>
    <source>
        <strain evidence="3 4">KCTC 42655</strain>
    </source>
</reference>
<comment type="caution">
    <text evidence="3">The sequence shown here is derived from an EMBL/GenBank/DDBJ whole genome shotgun (WGS) entry which is preliminary data.</text>
</comment>
<organism evidence="3 4">
    <name type="scientific">Uliginosibacterium paludis</name>
    <dbReference type="NCBI Taxonomy" id="1615952"/>
    <lineage>
        <taxon>Bacteria</taxon>
        <taxon>Pseudomonadati</taxon>
        <taxon>Pseudomonadota</taxon>
        <taxon>Betaproteobacteria</taxon>
        <taxon>Rhodocyclales</taxon>
        <taxon>Zoogloeaceae</taxon>
        <taxon>Uliginosibacterium</taxon>
    </lineage>
</organism>
<feature type="compositionally biased region" description="Low complexity" evidence="1">
    <location>
        <begin position="167"/>
        <end position="182"/>
    </location>
</feature>
<evidence type="ECO:0000313" key="4">
    <source>
        <dbReference type="Proteomes" id="UP001548590"/>
    </source>
</evidence>
<dbReference type="EMBL" id="JBEWLZ010000003">
    <property type="protein sequence ID" value="MET1489646.1"/>
    <property type="molecule type" value="Genomic_DNA"/>
</dbReference>
<evidence type="ECO:0000256" key="1">
    <source>
        <dbReference type="SAM" id="MobiDB-lite"/>
    </source>
</evidence>
<feature type="transmembrane region" description="Helical" evidence="2">
    <location>
        <begin position="337"/>
        <end position="355"/>
    </location>
</feature>
<keyword evidence="2" id="KW-1133">Transmembrane helix</keyword>
<feature type="region of interest" description="Disordered" evidence="1">
    <location>
        <begin position="290"/>
        <end position="310"/>
    </location>
</feature>
<evidence type="ECO:0000313" key="3">
    <source>
        <dbReference type="EMBL" id="MET1489646.1"/>
    </source>
</evidence>
<protein>
    <recommendedName>
        <fullName evidence="5">Zinc ribbon domain-containing protein</fullName>
    </recommendedName>
</protein>
<feature type="region of interest" description="Disordered" evidence="1">
    <location>
        <begin position="156"/>
        <end position="185"/>
    </location>
</feature>
<sequence length="357" mass="38797">MFRIEFDGKILPGFEPQIVRLEVAVRLRLRDVQVERLFSGRTVILKKQVRAGNSAAYLNELRSMGLDARLVPVGEQVDTPLTGPCKAVFWGRTLPDFNRTAVMTAAVRKLRVSPAQLKQIFSGVKVVLKRRLDVDDGRMFIAEMAGIGMQVELEPDELPQPLPEPAPEAAAPAARPEASPDAQAEDAAFGALLTTACDLSGTPFAGYDTSSDFAADDGEETVMVMPPPAPVKRVLAREGFDAANQDGYLNCPHCGRYQPAAETCVSCGGVMPPQRKLYVGKAGSFIDNSPTTLVTPEHGRANRLHPGELPVRKPSLQEQLEQQMERPSPASRASRRILIVLVILAAGAAAAFFFLRR</sequence>
<keyword evidence="2" id="KW-0812">Transmembrane</keyword>